<dbReference type="EMBL" id="ATBP01000119">
    <property type="protein sequence ID" value="ETR72715.1"/>
    <property type="molecule type" value="Genomic_DNA"/>
</dbReference>
<dbReference type="AlphaFoldDB" id="A0A1V1PDH2"/>
<evidence type="ECO:0000313" key="1">
    <source>
        <dbReference type="EMBL" id="ETR72715.1"/>
    </source>
</evidence>
<sequence>MGKIIHPKKKPVQRSVESQIKVLAKENKELKSIAKSYNKYRLDFDKQKSEISNLQNCIREKDAEIHTKQEQLEQTLKYFEYIELYAKAHQYFIENDGYKDIESIHFSRKTFERWESYFIKLSDSFNNLFFELLDVIEENNYPLIKPTHIMSFPIDYKNREKNRNSFSELFQKLKAECLKKDFVEKIPDNLLSISFVNVRVGSNFDYFLYETDNTKDIQSSVKQYMNTILSIMKVLDKSKDKLMNLQQKTLQFKRDIYQSIEFFDPKQLMPLFSKDTFEKTDTNEDVIIKQVEQFLKTNYQNARNIETLVNKYRKEYFSFIERSLIKVYNDLNNARESFKKEFILAFPKHSVFASKWQTLYDLQIDIILSYMKEQLDIRKIECKKGALYDDKFHKPFDKSENDDNAKSDTIKTIINEGFVMKNAEIEYVIKPVDVIVVK</sequence>
<organism evidence="1 2">
    <name type="scientific">Candidatus Magnetoglobus multicellularis str. Araruama</name>
    <dbReference type="NCBI Taxonomy" id="890399"/>
    <lineage>
        <taxon>Bacteria</taxon>
        <taxon>Pseudomonadati</taxon>
        <taxon>Thermodesulfobacteriota</taxon>
        <taxon>Desulfobacteria</taxon>
        <taxon>Desulfobacterales</taxon>
        <taxon>Desulfobacteraceae</taxon>
        <taxon>Candidatus Magnetoglobus</taxon>
    </lineage>
</organism>
<comment type="caution">
    <text evidence="1">The sequence shown here is derived from an EMBL/GenBank/DDBJ whole genome shotgun (WGS) entry which is preliminary data.</text>
</comment>
<reference evidence="2" key="1">
    <citation type="submission" date="2012-11" db="EMBL/GenBank/DDBJ databases">
        <authorList>
            <person name="Lucero-Rivera Y.E."/>
            <person name="Tovar-Ramirez D."/>
        </authorList>
    </citation>
    <scope>NUCLEOTIDE SEQUENCE [LARGE SCALE GENOMIC DNA]</scope>
    <source>
        <strain evidence="2">Araruama</strain>
    </source>
</reference>
<protein>
    <recommendedName>
        <fullName evidence="3">Nucleotide exchange factor GrpE</fullName>
    </recommendedName>
</protein>
<evidence type="ECO:0000313" key="2">
    <source>
        <dbReference type="Proteomes" id="UP000189670"/>
    </source>
</evidence>
<gene>
    <name evidence="1" type="ORF">OMM_01493</name>
</gene>
<evidence type="ECO:0008006" key="3">
    <source>
        <dbReference type="Google" id="ProtNLM"/>
    </source>
</evidence>
<accession>A0A1V1PDH2</accession>
<proteinExistence type="predicted"/>
<name>A0A1V1PDH2_9BACT</name>
<dbReference type="Proteomes" id="UP000189670">
    <property type="component" value="Unassembled WGS sequence"/>
</dbReference>